<comment type="caution">
    <text evidence="4">The sequence shown here is derived from an EMBL/GenBank/DDBJ whole genome shotgun (WGS) entry which is preliminary data.</text>
</comment>
<evidence type="ECO:0000313" key="4">
    <source>
        <dbReference type="EMBL" id="HIV98595.1"/>
    </source>
</evidence>
<dbReference type="EMBL" id="DXHU01000007">
    <property type="protein sequence ID" value="HIV98595.1"/>
    <property type="molecule type" value="Genomic_DNA"/>
</dbReference>
<proteinExistence type="inferred from homology"/>
<evidence type="ECO:0000256" key="1">
    <source>
        <dbReference type="ARBA" id="ARBA00001947"/>
    </source>
</evidence>
<dbReference type="SUPFAM" id="SSF51556">
    <property type="entry name" value="Metallo-dependent hydrolases"/>
    <property type="match status" value="1"/>
</dbReference>
<name>A0A9D1TNM7_9SPIO</name>
<dbReference type="PANTHER" id="PTHR11647">
    <property type="entry name" value="HYDRANTOINASE/DIHYDROPYRIMIDINASE FAMILY MEMBER"/>
    <property type="match status" value="1"/>
</dbReference>
<organism evidence="4 5">
    <name type="scientific">Candidatus Ornithospirochaeta avicola</name>
    <dbReference type="NCBI Taxonomy" id="2840896"/>
    <lineage>
        <taxon>Bacteria</taxon>
        <taxon>Pseudomonadati</taxon>
        <taxon>Spirochaetota</taxon>
        <taxon>Spirochaetia</taxon>
        <taxon>Spirochaetales</taxon>
        <taxon>Spirochaetaceae</taxon>
        <taxon>Spirochaetaceae incertae sedis</taxon>
        <taxon>Candidatus Ornithospirochaeta</taxon>
    </lineage>
</organism>
<sequence length="449" mass="49938">MKRIIIKGGKIVRDGRIQKKDILIEGEKIKRIEDDIMLEDAEIIDASSFYVLPGLIDAHTHYHLVSRGTVTCDSFVEGSCLASAGGVTTVIDFADDNKISLSSSLSSRLSEMADMSIDYALHQGIYSYRSTIDDEIEEMKEKGVKAIKIFTTYKDVGYLVEKRDELKAIFSSAKKRGCLICVHAEDDKTISDIAESWKGTYLPKDHPDMRPSVAEARAIEYVCSIAEETGTSVYIVHLSSKEGLESVRKARERGVDVIVETTPHYLFLNRSLLEKEDGSLFVMTPPLRTEEDNRALQEALLSGEIDVVATDHCAFTREQKLSSSDTRTIYPGIPGTEEMLVLLNTFFKKNGKSVEDYIALISSNPARIFGIDCQKGRIDENMDADLVLFSPDEQSVIRGDSVHSASGYSAYEGFEVSGKVHLTMRRSDILYSSGKSFVKKGSGRFIKEV</sequence>
<dbReference type="InterPro" id="IPR006680">
    <property type="entry name" value="Amidohydro-rel"/>
</dbReference>
<evidence type="ECO:0000313" key="5">
    <source>
        <dbReference type="Proteomes" id="UP000823936"/>
    </source>
</evidence>
<reference evidence="4" key="2">
    <citation type="submission" date="2021-04" db="EMBL/GenBank/DDBJ databases">
        <authorList>
            <person name="Gilroy R."/>
        </authorList>
    </citation>
    <scope>NUCLEOTIDE SEQUENCE</scope>
    <source>
        <strain evidence="4">Gambia11-129</strain>
    </source>
</reference>
<protein>
    <submittedName>
        <fullName evidence="4">Amidohydrolase family protein</fullName>
    </submittedName>
</protein>
<reference evidence="4" key="1">
    <citation type="journal article" date="2021" name="PeerJ">
        <title>Extensive microbial diversity within the chicken gut microbiome revealed by metagenomics and culture.</title>
        <authorList>
            <person name="Gilroy R."/>
            <person name="Ravi A."/>
            <person name="Getino M."/>
            <person name="Pursley I."/>
            <person name="Horton D.L."/>
            <person name="Alikhan N.F."/>
            <person name="Baker D."/>
            <person name="Gharbi K."/>
            <person name="Hall N."/>
            <person name="Watson M."/>
            <person name="Adriaenssens E.M."/>
            <person name="Foster-Nyarko E."/>
            <person name="Jarju S."/>
            <person name="Secka A."/>
            <person name="Antonio M."/>
            <person name="Oren A."/>
            <person name="Chaudhuri R.R."/>
            <person name="La Ragione R."/>
            <person name="Hildebrand F."/>
            <person name="Pallen M.J."/>
        </authorList>
    </citation>
    <scope>NUCLEOTIDE SEQUENCE</scope>
    <source>
        <strain evidence="4">Gambia11-129</strain>
    </source>
</reference>
<feature type="domain" description="Amidohydrolase-related" evidence="3">
    <location>
        <begin position="50"/>
        <end position="426"/>
    </location>
</feature>
<dbReference type="Gene3D" id="2.30.40.10">
    <property type="entry name" value="Urease, subunit C, domain 1"/>
    <property type="match status" value="1"/>
</dbReference>
<dbReference type="GO" id="GO:0016812">
    <property type="term" value="F:hydrolase activity, acting on carbon-nitrogen (but not peptide) bonds, in cyclic amides"/>
    <property type="evidence" value="ECO:0007669"/>
    <property type="project" value="TreeGrafter"/>
</dbReference>
<dbReference type="InterPro" id="IPR050378">
    <property type="entry name" value="Metallo-dep_Hydrolases_sf"/>
</dbReference>
<dbReference type="GO" id="GO:0005829">
    <property type="term" value="C:cytosol"/>
    <property type="evidence" value="ECO:0007669"/>
    <property type="project" value="TreeGrafter"/>
</dbReference>
<dbReference type="SUPFAM" id="SSF51338">
    <property type="entry name" value="Composite domain of metallo-dependent hydrolases"/>
    <property type="match status" value="1"/>
</dbReference>
<dbReference type="PANTHER" id="PTHR11647:SF1">
    <property type="entry name" value="COLLAPSIN RESPONSE MEDIATOR PROTEIN"/>
    <property type="match status" value="1"/>
</dbReference>
<comment type="similarity">
    <text evidence="2">Belongs to the metallo-dependent hydrolases superfamily. Hydantoinase/dihydropyrimidinase family.</text>
</comment>
<comment type="cofactor">
    <cofactor evidence="1">
        <name>Zn(2+)</name>
        <dbReference type="ChEBI" id="CHEBI:29105"/>
    </cofactor>
</comment>
<evidence type="ECO:0000259" key="3">
    <source>
        <dbReference type="Pfam" id="PF01979"/>
    </source>
</evidence>
<accession>A0A9D1TNM7</accession>
<dbReference type="Gene3D" id="3.20.20.140">
    <property type="entry name" value="Metal-dependent hydrolases"/>
    <property type="match status" value="1"/>
</dbReference>
<dbReference type="FunFam" id="3.20.20.140:FF:000174">
    <property type="entry name" value="Dihydropyrimidinase-related protein 2"/>
    <property type="match status" value="1"/>
</dbReference>
<evidence type="ECO:0000256" key="2">
    <source>
        <dbReference type="ARBA" id="ARBA00008829"/>
    </source>
</evidence>
<dbReference type="Pfam" id="PF01979">
    <property type="entry name" value="Amidohydro_1"/>
    <property type="match status" value="1"/>
</dbReference>
<dbReference type="InterPro" id="IPR032466">
    <property type="entry name" value="Metal_Hydrolase"/>
</dbReference>
<dbReference type="AlphaFoldDB" id="A0A9D1TNM7"/>
<dbReference type="Proteomes" id="UP000823936">
    <property type="component" value="Unassembled WGS sequence"/>
</dbReference>
<gene>
    <name evidence="4" type="ORF">IAB12_02300</name>
</gene>
<dbReference type="InterPro" id="IPR011059">
    <property type="entry name" value="Metal-dep_hydrolase_composite"/>
</dbReference>